<name>A0ABV1A7P9_9TELE</name>
<dbReference type="EMBL" id="JAHRIP010085536">
    <property type="protein sequence ID" value="MEQ2314579.1"/>
    <property type="molecule type" value="Genomic_DNA"/>
</dbReference>
<sequence>MDETVGLLFERWWSSNEERRRRERRCIIRVDIQVSYGGLLLRVPDSKNQGSSQRCSDEIHGGSLEVSFPTHSESKETELWNPVTKCELENRFPERRTTKRESAPF</sequence>
<dbReference type="Proteomes" id="UP001469553">
    <property type="component" value="Unassembled WGS sequence"/>
</dbReference>
<comment type="caution">
    <text evidence="1">The sequence shown here is derived from an EMBL/GenBank/DDBJ whole genome shotgun (WGS) entry which is preliminary data.</text>
</comment>
<proteinExistence type="predicted"/>
<evidence type="ECO:0000313" key="2">
    <source>
        <dbReference type="Proteomes" id="UP001469553"/>
    </source>
</evidence>
<keyword evidence="2" id="KW-1185">Reference proteome</keyword>
<protein>
    <submittedName>
        <fullName evidence="1">Uncharacterized protein</fullName>
    </submittedName>
</protein>
<gene>
    <name evidence="1" type="ORF">AMECASPLE_013601</name>
</gene>
<accession>A0ABV1A7P9</accession>
<organism evidence="1 2">
    <name type="scientific">Ameca splendens</name>
    <dbReference type="NCBI Taxonomy" id="208324"/>
    <lineage>
        <taxon>Eukaryota</taxon>
        <taxon>Metazoa</taxon>
        <taxon>Chordata</taxon>
        <taxon>Craniata</taxon>
        <taxon>Vertebrata</taxon>
        <taxon>Euteleostomi</taxon>
        <taxon>Actinopterygii</taxon>
        <taxon>Neopterygii</taxon>
        <taxon>Teleostei</taxon>
        <taxon>Neoteleostei</taxon>
        <taxon>Acanthomorphata</taxon>
        <taxon>Ovalentaria</taxon>
        <taxon>Atherinomorphae</taxon>
        <taxon>Cyprinodontiformes</taxon>
        <taxon>Goodeidae</taxon>
        <taxon>Ameca</taxon>
    </lineage>
</organism>
<reference evidence="1 2" key="1">
    <citation type="submission" date="2021-06" db="EMBL/GenBank/DDBJ databases">
        <authorList>
            <person name="Palmer J.M."/>
        </authorList>
    </citation>
    <scope>NUCLEOTIDE SEQUENCE [LARGE SCALE GENOMIC DNA]</scope>
    <source>
        <strain evidence="1 2">AS_MEX2019</strain>
        <tissue evidence="1">Muscle</tissue>
    </source>
</reference>
<evidence type="ECO:0000313" key="1">
    <source>
        <dbReference type="EMBL" id="MEQ2314579.1"/>
    </source>
</evidence>